<protein>
    <submittedName>
        <fullName evidence="11">Arginine/ornithine transporter AotQ</fullName>
    </submittedName>
</protein>
<sequence length="232" mass="24858">MTGMVGAFTATILAAGWTTLLLAVASLVVATVLGMAAAFAKLSGNRLLRSAASLYTFVVRGIPDLVVMLLIYYSLPALLNQWIDAMGIDARIEFPPIVAGIATLGLIFGAYMTETFKTALQNIPRGQIEAAIAYGLTRRRMFACIILPQLVRLALPGFTNNWLVLAKATALVSLIGLQDVMFRAKGAAEATGMPFTFYLVAAGFYLLVTILSLLLLGLAARRFEIGLRELAP</sequence>
<evidence type="ECO:0000256" key="2">
    <source>
        <dbReference type="ARBA" id="ARBA00010072"/>
    </source>
</evidence>
<feature type="transmembrane region" description="Helical" evidence="9">
    <location>
        <begin position="12"/>
        <end position="40"/>
    </location>
</feature>
<evidence type="ECO:0000256" key="5">
    <source>
        <dbReference type="ARBA" id="ARBA00022519"/>
    </source>
</evidence>
<accession>A0ABQ5ZLJ1</accession>
<dbReference type="InterPro" id="IPR051613">
    <property type="entry name" value="ABC_transp_permease_HisMQ"/>
</dbReference>
<dbReference type="EMBL" id="BSOP01000030">
    <property type="protein sequence ID" value="GLR52609.1"/>
    <property type="molecule type" value="Genomic_DNA"/>
</dbReference>
<keyword evidence="3 9" id="KW-0813">Transport</keyword>
<dbReference type="NCBIfam" id="TIGR01726">
    <property type="entry name" value="HEQRo_perm_3TM"/>
    <property type="match status" value="1"/>
</dbReference>
<dbReference type="InterPro" id="IPR035906">
    <property type="entry name" value="MetI-like_sf"/>
</dbReference>
<proteinExistence type="inferred from homology"/>
<dbReference type="InterPro" id="IPR000515">
    <property type="entry name" value="MetI-like"/>
</dbReference>
<keyword evidence="4" id="KW-1003">Cell membrane</keyword>
<organism evidence="11 12">
    <name type="scientific">Shinella yambaruensis</name>
    <dbReference type="NCBI Taxonomy" id="415996"/>
    <lineage>
        <taxon>Bacteria</taxon>
        <taxon>Pseudomonadati</taxon>
        <taxon>Pseudomonadota</taxon>
        <taxon>Alphaproteobacteria</taxon>
        <taxon>Hyphomicrobiales</taxon>
        <taxon>Rhizobiaceae</taxon>
        <taxon>Shinella</taxon>
    </lineage>
</organism>
<feature type="transmembrane region" description="Helical" evidence="9">
    <location>
        <begin position="150"/>
        <end position="175"/>
    </location>
</feature>
<evidence type="ECO:0000256" key="1">
    <source>
        <dbReference type="ARBA" id="ARBA00004429"/>
    </source>
</evidence>
<evidence type="ECO:0000256" key="3">
    <source>
        <dbReference type="ARBA" id="ARBA00022448"/>
    </source>
</evidence>
<evidence type="ECO:0000256" key="9">
    <source>
        <dbReference type="RuleBase" id="RU363032"/>
    </source>
</evidence>
<dbReference type="Proteomes" id="UP001156702">
    <property type="component" value="Unassembled WGS sequence"/>
</dbReference>
<evidence type="ECO:0000256" key="4">
    <source>
        <dbReference type="ARBA" id="ARBA00022475"/>
    </source>
</evidence>
<dbReference type="PANTHER" id="PTHR30133:SF4">
    <property type="entry name" value="ARGININE_ORNITHINE TRANSPORT PROTEIN AOTQ"/>
    <property type="match status" value="1"/>
</dbReference>
<evidence type="ECO:0000313" key="12">
    <source>
        <dbReference type="Proteomes" id="UP001156702"/>
    </source>
</evidence>
<feature type="transmembrane region" description="Helical" evidence="9">
    <location>
        <begin position="52"/>
        <end position="74"/>
    </location>
</feature>
<keyword evidence="5" id="KW-0997">Cell inner membrane</keyword>
<keyword evidence="6 9" id="KW-0812">Transmembrane</keyword>
<dbReference type="Gene3D" id="1.10.3720.10">
    <property type="entry name" value="MetI-like"/>
    <property type="match status" value="1"/>
</dbReference>
<dbReference type="Pfam" id="PF00528">
    <property type="entry name" value="BPD_transp_1"/>
    <property type="match status" value="1"/>
</dbReference>
<dbReference type="SUPFAM" id="SSF161098">
    <property type="entry name" value="MetI-like"/>
    <property type="match status" value="1"/>
</dbReference>
<evidence type="ECO:0000259" key="10">
    <source>
        <dbReference type="PROSITE" id="PS50928"/>
    </source>
</evidence>
<evidence type="ECO:0000256" key="7">
    <source>
        <dbReference type="ARBA" id="ARBA00022989"/>
    </source>
</evidence>
<comment type="caution">
    <text evidence="11">The sequence shown here is derived from an EMBL/GenBank/DDBJ whole genome shotgun (WGS) entry which is preliminary data.</text>
</comment>
<feature type="transmembrane region" description="Helical" evidence="9">
    <location>
        <begin position="195"/>
        <end position="218"/>
    </location>
</feature>
<name>A0ABQ5ZLJ1_9HYPH</name>
<keyword evidence="7 9" id="KW-1133">Transmembrane helix</keyword>
<evidence type="ECO:0000256" key="8">
    <source>
        <dbReference type="ARBA" id="ARBA00023136"/>
    </source>
</evidence>
<feature type="domain" description="ABC transmembrane type-1" evidence="10">
    <location>
        <begin position="16"/>
        <end position="217"/>
    </location>
</feature>
<evidence type="ECO:0000313" key="11">
    <source>
        <dbReference type="EMBL" id="GLR52609.1"/>
    </source>
</evidence>
<gene>
    <name evidence="11" type="primary">aotQ</name>
    <name evidence="11" type="ORF">GCM10007923_38230</name>
</gene>
<keyword evidence="12" id="KW-1185">Reference proteome</keyword>
<evidence type="ECO:0000256" key="6">
    <source>
        <dbReference type="ARBA" id="ARBA00022692"/>
    </source>
</evidence>
<dbReference type="PROSITE" id="PS50928">
    <property type="entry name" value="ABC_TM1"/>
    <property type="match status" value="1"/>
</dbReference>
<comment type="subcellular location">
    <subcellularLocation>
        <location evidence="1">Cell inner membrane</location>
        <topology evidence="1">Multi-pass membrane protein</topology>
    </subcellularLocation>
    <subcellularLocation>
        <location evidence="9">Cell membrane</location>
        <topology evidence="9">Multi-pass membrane protein</topology>
    </subcellularLocation>
</comment>
<dbReference type="CDD" id="cd06261">
    <property type="entry name" value="TM_PBP2"/>
    <property type="match status" value="1"/>
</dbReference>
<reference evidence="12" key="1">
    <citation type="journal article" date="2019" name="Int. J. Syst. Evol. Microbiol.">
        <title>The Global Catalogue of Microorganisms (GCM) 10K type strain sequencing project: providing services to taxonomists for standard genome sequencing and annotation.</title>
        <authorList>
            <consortium name="The Broad Institute Genomics Platform"/>
            <consortium name="The Broad Institute Genome Sequencing Center for Infectious Disease"/>
            <person name="Wu L."/>
            <person name="Ma J."/>
        </authorList>
    </citation>
    <scope>NUCLEOTIDE SEQUENCE [LARGE SCALE GENOMIC DNA]</scope>
    <source>
        <strain evidence="12">NBRC 102122</strain>
    </source>
</reference>
<comment type="similarity">
    <text evidence="2">Belongs to the binding-protein-dependent transport system permease family. HisMQ subfamily.</text>
</comment>
<feature type="transmembrane region" description="Helical" evidence="9">
    <location>
        <begin position="94"/>
        <end position="112"/>
    </location>
</feature>
<dbReference type="InterPro" id="IPR010065">
    <property type="entry name" value="AA_ABC_transptr_permease_3TM"/>
</dbReference>
<dbReference type="PANTHER" id="PTHR30133">
    <property type="entry name" value="CATIONIC AMINO ACID TRANSPORTER, MEMBRANE COMPONENT"/>
    <property type="match status" value="1"/>
</dbReference>
<keyword evidence="8 9" id="KW-0472">Membrane</keyword>